<organism evidence="2 3">
    <name type="scientific">Vavraia culicis (isolate floridensis)</name>
    <name type="common">Microsporidian parasite</name>
    <dbReference type="NCBI Taxonomy" id="948595"/>
    <lineage>
        <taxon>Eukaryota</taxon>
        <taxon>Fungi</taxon>
        <taxon>Fungi incertae sedis</taxon>
        <taxon>Microsporidia</taxon>
        <taxon>Pleistophoridae</taxon>
        <taxon>Vavraia</taxon>
    </lineage>
</organism>
<evidence type="ECO:0000256" key="1">
    <source>
        <dbReference type="SAM" id="MobiDB-lite"/>
    </source>
</evidence>
<feature type="region of interest" description="Disordered" evidence="1">
    <location>
        <begin position="161"/>
        <end position="188"/>
    </location>
</feature>
<keyword evidence="3" id="KW-1185">Reference proteome</keyword>
<name>L2GYL4_VAVCU</name>
<dbReference type="VEuPathDB" id="MicrosporidiaDB:VCUG_00036"/>
<dbReference type="EMBL" id="GL877404">
    <property type="protein sequence ID" value="ELA48427.1"/>
    <property type="molecule type" value="Genomic_DNA"/>
</dbReference>
<evidence type="ECO:0000313" key="3">
    <source>
        <dbReference type="Proteomes" id="UP000011081"/>
    </source>
</evidence>
<dbReference type="GeneID" id="19877928"/>
<dbReference type="OMA" id="CEYDRTI"/>
<reference evidence="3" key="1">
    <citation type="submission" date="2011-03" db="EMBL/GenBank/DDBJ databases">
        <title>The genome sequence of Vavraia culicis strain floridensis.</title>
        <authorList>
            <consortium name="The Broad Institute Genome Sequencing Platform"/>
            <person name="Cuomo C."/>
            <person name="Becnel J."/>
            <person name="Sanscrainte N."/>
            <person name="Young S.K."/>
            <person name="Zeng Q."/>
            <person name="Gargeya S."/>
            <person name="Fitzgerald M."/>
            <person name="Haas B."/>
            <person name="Abouelleil A."/>
            <person name="Alvarado L."/>
            <person name="Arachchi H.M."/>
            <person name="Berlin A."/>
            <person name="Chapman S.B."/>
            <person name="Gearin G."/>
            <person name="Goldberg J."/>
            <person name="Griggs A."/>
            <person name="Gujja S."/>
            <person name="Hansen M."/>
            <person name="Heiman D."/>
            <person name="Howarth C."/>
            <person name="Larimer J."/>
            <person name="Lui A."/>
            <person name="MacDonald P.J.P."/>
            <person name="McCowen C."/>
            <person name="Montmayeur A."/>
            <person name="Murphy C."/>
            <person name="Neiman D."/>
            <person name="Pearson M."/>
            <person name="Priest M."/>
            <person name="Roberts A."/>
            <person name="Saif S."/>
            <person name="Shea T."/>
            <person name="Sisk P."/>
            <person name="Stolte C."/>
            <person name="Sykes S."/>
            <person name="Wortman J."/>
            <person name="Nusbaum C."/>
            <person name="Birren B."/>
        </authorList>
    </citation>
    <scope>NUCLEOTIDE SEQUENCE [LARGE SCALE GENOMIC DNA]</scope>
    <source>
        <strain evidence="3">floridensis</strain>
    </source>
</reference>
<feature type="region of interest" description="Disordered" evidence="1">
    <location>
        <begin position="229"/>
        <end position="254"/>
    </location>
</feature>
<feature type="compositionally biased region" description="Low complexity" evidence="1">
    <location>
        <begin position="161"/>
        <end position="175"/>
    </location>
</feature>
<feature type="compositionally biased region" description="Basic and acidic residues" evidence="1">
    <location>
        <begin position="179"/>
        <end position="188"/>
    </location>
</feature>
<accession>L2GYL4</accession>
<protein>
    <submittedName>
        <fullName evidence="2">Uncharacterized protein</fullName>
    </submittedName>
</protein>
<dbReference type="RefSeq" id="XP_008073057.1">
    <property type="nucleotide sequence ID" value="XM_008074866.1"/>
</dbReference>
<evidence type="ECO:0000313" key="2">
    <source>
        <dbReference type="EMBL" id="ELA48427.1"/>
    </source>
</evidence>
<feature type="region of interest" description="Disordered" evidence="1">
    <location>
        <begin position="56"/>
        <end position="88"/>
    </location>
</feature>
<proteinExistence type="predicted"/>
<feature type="compositionally biased region" description="Polar residues" evidence="1">
    <location>
        <begin position="61"/>
        <end position="79"/>
    </location>
</feature>
<feature type="compositionally biased region" description="Basic and acidic residues" evidence="1">
    <location>
        <begin position="232"/>
        <end position="253"/>
    </location>
</feature>
<sequence length="531" mass="60489">MIILQLVLVSCSQLKDEDACDLVKISVQEVGSGSNTNFSSGLNEMKISSSNKLDNIESLHDTSNGAQAKQSDLNQQPGSASAEICQKQTSDEHSMLRSQFSSYVVHGMSEACQVGEKIKDHGTSLLKEDEPDPANINEKTCQEACLNPETGDFTLKIEENTQSLSTTSSSDSALTKPTQEMKKIQNPDRRTLSLDTQCSNINLINDEKKQIIGIKLSLLQSSSRGNLAYSSNDHRNRIDSDKESYNSIDEKSRKTGGTKSVYYKKVYEEFIPKINKMIAAIHSFSLCEYDRTIIYTYFGKSRGIFWYFNRKELIDALKTLETGLFRFLKGNSLKKKSFDANVFDSLSEELNYLSIILKKIFDANTRFGEIHKIFAKHLINLKRISKGLLNKKDSKFIESNMCFVVSLQRIYTFKHMFLLKMKALKMDLDTVRLCTFNRTNHKFMCHNASYLIEALSEWNQAFSDLTHPILTESVYRATNESLGKLFGYFQLWVVIYREIVVNNSMLCQRIQYLTKTVLKTQEVIDNIDDTS</sequence>
<dbReference type="InParanoid" id="L2GYL4"/>
<dbReference type="OrthoDB" id="10647450at2759"/>
<dbReference type="Proteomes" id="UP000011081">
    <property type="component" value="Unassembled WGS sequence"/>
</dbReference>
<dbReference type="HOGENOM" id="CLU_513086_0_0_1"/>
<dbReference type="AlphaFoldDB" id="L2GYL4"/>
<gene>
    <name evidence="2" type="ORF">VCUG_00036</name>
</gene>